<dbReference type="GO" id="GO:0005737">
    <property type="term" value="C:cytoplasm"/>
    <property type="evidence" value="ECO:0007669"/>
    <property type="project" value="TreeGrafter"/>
</dbReference>
<organism evidence="3 4">
    <name type="scientific">Pelagicoccus albus</name>
    <dbReference type="NCBI Taxonomy" id="415222"/>
    <lineage>
        <taxon>Bacteria</taxon>
        <taxon>Pseudomonadati</taxon>
        <taxon>Verrucomicrobiota</taxon>
        <taxon>Opitutia</taxon>
        <taxon>Puniceicoccales</taxon>
        <taxon>Pelagicoccaceae</taxon>
        <taxon>Pelagicoccus</taxon>
    </lineage>
</organism>
<keyword evidence="3" id="KW-0378">Hydrolase</keyword>
<name>A0A7X1B4W6_9BACT</name>
<comment type="similarity">
    <text evidence="1">Belongs to the SIMIBI class G3E GTPase family. ArgK/MeaB subfamily.</text>
</comment>
<evidence type="ECO:0000256" key="2">
    <source>
        <dbReference type="SAM" id="MobiDB-lite"/>
    </source>
</evidence>
<dbReference type="PANTHER" id="PTHR23408">
    <property type="entry name" value="METHYLMALONYL-COA MUTASE"/>
    <property type="match status" value="1"/>
</dbReference>
<dbReference type="NCBIfam" id="NF006958">
    <property type="entry name" value="PRK09435.1"/>
    <property type="match status" value="1"/>
</dbReference>
<comment type="caution">
    <text evidence="3">The sequence shown here is derived from an EMBL/GenBank/DDBJ whole genome shotgun (WGS) entry which is preliminary data.</text>
</comment>
<dbReference type="InterPro" id="IPR005129">
    <property type="entry name" value="GTPase_ArgK"/>
</dbReference>
<feature type="region of interest" description="Disordered" evidence="2">
    <location>
        <begin position="1"/>
        <end position="24"/>
    </location>
</feature>
<feature type="compositionally biased region" description="Basic and acidic residues" evidence="2">
    <location>
        <begin position="1"/>
        <end position="22"/>
    </location>
</feature>
<accession>A0A7X1B4W6</accession>
<dbReference type="EMBL" id="JACHVC010000006">
    <property type="protein sequence ID" value="MBC2605665.1"/>
    <property type="molecule type" value="Genomic_DNA"/>
</dbReference>
<evidence type="ECO:0000313" key="4">
    <source>
        <dbReference type="Proteomes" id="UP000526501"/>
    </source>
</evidence>
<evidence type="ECO:0000313" key="3">
    <source>
        <dbReference type="EMBL" id="MBC2605665.1"/>
    </source>
</evidence>
<proteinExistence type="inferred from homology"/>
<gene>
    <name evidence="3" type="primary">meaB</name>
    <name evidence="3" type="ORF">H5P27_06375</name>
</gene>
<dbReference type="GO" id="GO:0005525">
    <property type="term" value="F:GTP binding"/>
    <property type="evidence" value="ECO:0007669"/>
    <property type="project" value="InterPro"/>
</dbReference>
<dbReference type="EC" id="3.6.5.-" evidence="3"/>
<dbReference type="Gene3D" id="1.20.5.170">
    <property type="match status" value="1"/>
</dbReference>
<keyword evidence="4" id="KW-1185">Reference proteome</keyword>
<dbReference type="AlphaFoldDB" id="A0A7X1B4W6"/>
<dbReference type="Proteomes" id="UP000526501">
    <property type="component" value="Unassembled WGS sequence"/>
</dbReference>
<sequence length="366" mass="40197">MSEEGKTRPPEWHPSDADKSKFAGEVMAGKVEASPAIKVVRKPRRRPLDVDELYEGILAGNRTALARGITCVESEAPRHRVIARELLRRCLPHSGDSVRIGITGVPGAGKSQFLECIGKMLCDADKRVAILAVDPSSSVTGGSILGDKTRMENLCRDERAFIRPSPAGKTLGGVAAKTRESIILCEAAGYKVIFVETVGVGQSEVAVRSMVDFFLLLQLSGGGDELQGIKKGVIEMADAIVVNKSDGDNVQRTKVARGEYARVLHHLHPYTEGWEPQALCCSGLHGTGVWEIWEMVLKFCDKLKAENRFEDIRSKQNAKWFRSLLEQRVLEAFYSKQKESGLFLQLESDVTNGRIPVIEAVDQLLG</sequence>
<dbReference type="GO" id="GO:0003924">
    <property type="term" value="F:GTPase activity"/>
    <property type="evidence" value="ECO:0007669"/>
    <property type="project" value="InterPro"/>
</dbReference>
<dbReference type="Pfam" id="PF03308">
    <property type="entry name" value="MeaB"/>
    <property type="match status" value="1"/>
</dbReference>
<dbReference type="InterPro" id="IPR027417">
    <property type="entry name" value="P-loop_NTPase"/>
</dbReference>
<dbReference type="SUPFAM" id="SSF52540">
    <property type="entry name" value="P-loop containing nucleoside triphosphate hydrolases"/>
    <property type="match status" value="1"/>
</dbReference>
<protein>
    <submittedName>
        <fullName evidence="3">Methylmalonyl Co-A mutase-associated GTPase MeaB</fullName>
        <ecNumber evidence="3">3.6.5.-</ecNumber>
    </submittedName>
</protein>
<dbReference type="NCBIfam" id="TIGR00750">
    <property type="entry name" value="lao"/>
    <property type="match status" value="1"/>
</dbReference>
<dbReference type="PANTHER" id="PTHR23408:SF3">
    <property type="entry name" value="METHYLMALONIC ACIDURIA TYPE A PROTEIN, MITOCHONDRIAL"/>
    <property type="match status" value="1"/>
</dbReference>
<evidence type="ECO:0000256" key="1">
    <source>
        <dbReference type="ARBA" id="ARBA00009625"/>
    </source>
</evidence>
<dbReference type="RefSeq" id="WP_185659533.1">
    <property type="nucleotide sequence ID" value="NZ_CAWPOO010000006.1"/>
</dbReference>
<dbReference type="CDD" id="cd03114">
    <property type="entry name" value="MMAA-like"/>
    <property type="match status" value="1"/>
</dbReference>
<dbReference type="Gene3D" id="1.10.287.130">
    <property type="match status" value="1"/>
</dbReference>
<reference evidence="3 4" key="1">
    <citation type="submission" date="2020-07" db="EMBL/GenBank/DDBJ databases">
        <authorList>
            <person name="Feng X."/>
        </authorList>
    </citation>
    <scope>NUCLEOTIDE SEQUENCE [LARGE SCALE GENOMIC DNA]</scope>
    <source>
        <strain evidence="3 4">JCM23202</strain>
    </source>
</reference>
<dbReference type="Gene3D" id="3.40.50.300">
    <property type="entry name" value="P-loop containing nucleotide triphosphate hydrolases"/>
    <property type="match status" value="1"/>
</dbReference>